<gene>
    <name evidence="1" type="ORF">GIB67_021327</name>
</gene>
<evidence type="ECO:0000313" key="2">
    <source>
        <dbReference type="Proteomes" id="UP000541444"/>
    </source>
</evidence>
<proteinExistence type="predicted"/>
<dbReference type="AlphaFoldDB" id="A0A7J7LXX1"/>
<name>A0A7J7LXX1_9MAGN</name>
<evidence type="ECO:0000313" key="1">
    <source>
        <dbReference type="EMBL" id="KAF6147501.1"/>
    </source>
</evidence>
<comment type="caution">
    <text evidence="1">The sequence shown here is derived from an EMBL/GenBank/DDBJ whole genome shotgun (WGS) entry which is preliminary data.</text>
</comment>
<dbReference type="Proteomes" id="UP000541444">
    <property type="component" value="Unassembled WGS sequence"/>
</dbReference>
<protein>
    <submittedName>
        <fullName evidence="1">Uncharacterized protein</fullName>
    </submittedName>
</protein>
<sequence>MIATCSMDPIGNHFSAMPICQELLKRNEYHKDRINLELHLPVVFKKKRAERRRKTSLPSKSLCTAVVHDSVRDASPLASKSEVTNHPCNWNGHSLITSPDAQMPNVSTELPTTVEPDRKDDKEESTMVRDLSTLIAIAEDWNQLPPTPAKTTPIPRGMQRTVVAHDPHTCVEALLAEDNYVKVTKKKRTTKGKPCRNPMPYFYPSTNEVGPYEVVVHRDDYHSPAKSRGPSEVLWPRAPIDEIILKLNRLTINGGRNTTTEQGENAIVPFGGNGALVPY</sequence>
<keyword evidence="2" id="KW-1185">Reference proteome</keyword>
<organism evidence="1 2">
    <name type="scientific">Kingdonia uniflora</name>
    <dbReference type="NCBI Taxonomy" id="39325"/>
    <lineage>
        <taxon>Eukaryota</taxon>
        <taxon>Viridiplantae</taxon>
        <taxon>Streptophyta</taxon>
        <taxon>Embryophyta</taxon>
        <taxon>Tracheophyta</taxon>
        <taxon>Spermatophyta</taxon>
        <taxon>Magnoliopsida</taxon>
        <taxon>Ranunculales</taxon>
        <taxon>Circaeasteraceae</taxon>
        <taxon>Kingdonia</taxon>
    </lineage>
</organism>
<dbReference type="EMBL" id="JACGCM010001902">
    <property type="protein sequence ID" value="KAF6147501.1"/>
    <property type="molecule type" value="Genomic_DNA"/>
</dbReference>
<accession>A0A7J7LXX1</accession>
<reference evidence="1 2" key="1">
    <citation type="journal article" date="2020" name="IScience">
        <title>Genome Sequencing of the Endangered Kingdonia uniflora (Circaeasteraceae, Ranunculales) Reveals Potential Mechanisms of Evolutionary Specialization.</title>
        <authorList>
            <person name="Sun Y."/>
            <person name="Deng T."/>
            <person name="Zhang A."/>
            <person name="Moore M.J."/>
            <person name="Landis J.B."/>
            <person name="Lin N."/>
            <person name="Zhang H."/>
            <person name="Zhang X."/>
            <person name="Huang J."/>
            <person name="Zhang X."/>
            <person name="Sun H."/>
            <person name="Wang H."/>
        </authorList>
    </citation>
    <scope>NUCLEOTIDE SEQUENCE [LARGE SCALE GENOMIC DNA]</scope>
    <source>
        <strain evidence="1">TB1705</strain>
        <tissue evidence="1">Leaf</tissue>
    </source>
</reference>